<dbReference type="RefSeq" id="WP_183934552.1">
    <property type="nucleotide sequence ID" value="NZ_JACHBB010000006.1"/>
</dbReference>
<dbReference type="CDD" id="cd05282">
    <property type="entry name" value="ETR_like"/>
    <property type="match status" value="1"/>
</dbReference>
<evidence type="ECO:0000256" key="2">
    <source>
        <dbReference type="ARBA" id="ARBA00023002"/>
    </source>
</evidence>
<keyword evidence="2 4" id="KW-0560">Oxidoreductase</keyword>
<evidence type="ECO:0000313" key="4">
    <source>
        <dbReference type="EMBL" id="MBB5561534.1"/>
    </source>
</evidence>
<dbReference type="InterPro" id="IPR011032">
    <property type="entry name" value="GroES-like_sf"/>
</dbReference>
<sequence>MQYQAVVRKFGPAHEVVGIERTPLPTLRRDQVRVRLLARSINPSDIITISGAYAGRTILPFIPGFEAFGVIEACGEAVYGLNPGTRVLPVRSAGGWQEFKDTDPIWCLRVPDALSDFEAATSYVNPMTAWLMLHNKIGLRPGMRIAVNAAASSIGSILIGLANAVGVEPVAIVRSEESRRRLRGRLETVIIDREDSDLAAGLAGRHGFDAVLDCVGGPRASVLADALKPGGHFVHYGLLSGQSIPNSFWSSHPDITFSFCHLREWVHSETMDNVQRAYSEVAAQIAANVIATEVREVFPLEQIGEALQAALPFRIGGKVLLASGGARLVL</sequence>
<dbReference type="Pfam" id="PF08240">
    <property type="entry name" value="ADH_N"/>
    <property type="match status" value="1"/>
</dbReference>
<dbReference type="GO" id="GO:0003960">
    <property type="term" value="F:quinone reductase (NADPH) activity"/>
    <property type="evidence" value="ECO:0007669"/>
    <property type="project" value="UniProtKB-EC"/>
</dbReference>
<dbReference type="GO" id="GO:0070402">
    <property type="term" value="F:NADPH binding"/>
    <property type="evidence" value="ECO:0007669"/>
    <property type="project" value="TreeGrafter"/>
</dbReference>
<feature type="domain" description="Enoyl reductase (ER)" evidence="3">
    <location>
        <begin position="18"/>
        <end position="321"/>
    </location>
</feature>
<dbReference type="InterPro" id="IPR036291">
    <property type="entry name" value="NAD(P)-bd_dom_sf"/>
</dbReference>
<dbReference type="SUPFAM" id="SSF50129">
    <property type="entry name" value="GroES-like"/>
    <property type="match status" value="1"/>
</dbReference>
<proteinExistence type="predicted"/>
<dbReference type="EC" id="1.6.5.5" evidence="4"/>
<dbReference type="EMBL" id="JACHBC010000006">
    <property type="protein sequence ID" value="MBB5561534.1"/>
    <property type="molecule type" value="Genomic_DNA"/>
</dbReference>
<protein>
    <submittedName>
        <fullName evidence="4">NADPH2:quinone reductase</fullName>
        <ecNumber evidence="4">1.6.5.5</ecNumber>
    </submittedName>
</protein>
<dbReference type="SUPFAM" id="SSF51735">
    <property type="entry name" value="NAD(P)-binding Rossmann-fold domains"/>
    <property type="match status" value="1"/>
</dbReference>
<comment type="caution">
    <text evidence="4">The sequence shown here is derived from an EMBL/GenBank/DDBJ whole genome shotgun (WGS) entry which is preliminary data.</text>
</comment>
<organism evidence="4 5">
    <name type="scientific">Rhizobium lentis</name>
    <dbReference type="NCBI Taxonomy" id="1138194"/>
    <lineage>
        <taxon>Bacteria</taxon>
        <taxon>Pseudomonadati</taxon>
        <taxon>Pseudomonadota</taxon>
        <taxon>Alphaproteobacteria</taxon>
        <taxon>Hyphomicrobiales</taxon>
        <taxon>Rhizobiaceae</taxon>
        <taxon>Rhizobium/Agrobacterium group</taxon>
        <taxon>Rhizobium</taxon>
    </lineage>
</organism>
<evidence type="ECO:0000313" key="5">
    <source>
        <dbReference type="Proteomes" id="UP000528824"/>
    </source>
</evidence>
<dbReference type="InterPro" id="IPR020843">
    <property type="entry name" value="ER"/>
</dbReference>
<dbReference type="PANTHER" id="PTHR48106">
    <property type="entry name" value="QUINONE OXIDOREDUCTASE PIG3-RELATED"/>
    <property type="match status" value="1"/>
</dbReference>
<dbReference type="AlphaFoldDB" id="A0A7W8UQ34"/>
<dbReference type="Gene3D" id="3.40.50.720">
    <property type="entry name" value="NAD(P)-binding Rossmann-like Domain"/>
    <property type="match status" value="1"/>
</dbReference>
<gene>
    <name evidence="4" type="ORF">GGI59_003210</name>
</gene>
<dbReference type="Gene3D" id="3.90.180.10">
    <property type="entry name" value="Medium-chain alcohol dehydrogenases, catalytic domain"/>
    <property type="match status" value="1"/>
</dbReference>
<dbReference type="Pfam" id="PF13602">
    <property type="entry name" value="ADH_zinc_N_2"/>
    <property type="match status" value="1"/>
</dbReference>
<evidence type="ECO:0000256" key="1">
    <source>
        <dbReference type="ARBA" id="ARBA00022857"/>
    </source>
</evidence>
<dbReference type="InterPro" id="IPR013154">
    <property type="entry name" value="ADH-like_N"/>
</dbReference>
<name>A0A7W8UQ34_9HYPH</name>
<dbReference type="SMART" id="SM00829">
    <property type="entry name" value="PKS_ER"/>
    <property type="match status" value="1"/>
</dbReference>
<evidence type="ECO:0000259" key="3">
    <source>
        <dbReference type="SMART" id="SM00829"/>
    </source>
</evidence>
<dbReference type="PANTHER" id="PTHR48106:SF2">
    <property type="entry name" value="ZN2+-BINDING DEHYDROGENASE"/>
    <property type="match status" value="1"/>
</dbReference>
<accession>A0A7W8UQ34</accession>
<reference evidence="4 5" key="1">
    <citation type="submission" date="2020-08" db="EMBL/GenBank/DDBJ databases">
        <title>Genomic Encyclopedia of Type Strains, Phase IV (KMG-V): Genome sequencing to study the core and pangenomes of soil and plant-associated prokaryotes.</title>
        <authorList>
            <person name="Whitman W."/>
        </authorList>
    </citation>
    <scope>NUCLEOTIDE SEQUENCE [LARGE SCALE GENOMIC DNA]</scope>
    <source>
        <strain evidence="4 5">SEMIA 4034</strain>
    </source>
</reference>
<keyword evidence="5" id="KW-1185">Reference proteome</keyword>
<dbReference type="Proteomes" id="UP000528824">
    <property type="component" value="Unassembled WGS sequence"/>
</dbReference>
<keyword evidence="1" id="KW-0521">NADP</keyword>